<organism evidence="2 3">
    <name type="scientific">Flavimaribacter sediminis</name>
    <dbReference type="NCBI Taxonomy" id="2865987"/>
    <lineage>
        <taxon>Bacteria</taxon>
        <taxon>Pseudomonadati</taxon>
        <taxon>Pseudomonadota</taxon>
        <taxon>Alphaproteobacteria</taxon>
        <taxon>Hyphomicrobiales</taxon>
        <taxon>Rhizobiaceae</taxon>
        <taxon>Flavimaribacter</taxon>
    </lineage>
</organism>
<evidence type="ECO:0000313" key="3">
    <source>
        <dbReference type="Proteomes" id="UP001196509"/>
    </source>
</evidence>
<dbReference type="GO" id="GO:0016747">
    <property type="term" value="F:acyltransferase activity, transferring groups other than amino-acyl groups"/>
    <property type="evidence" value="ECO:0007669"/>
    <property type="project" value="InterPro"/>
</dbReference>
<dbReference type="PANTHER" id="PTHR43233:SF1">
    <property type="entry name" value="FAMILY N-ACETYLTRANSFERASE, PUTATIVE (AFU_ORTHOLOGUE AFUA_6G03350)-RELATED"/>
    <property type="match status" value="1"/>
</dbReference>
<dbReference type="PANTHER" id="PTHR43233">
    <property type="entry name" value="FAMILY N-ACETYLTRANSFERASE, PUTATIVE (AFU_ORTHOLOGUE AFUA_6G03350)-RELATED"/>
    <property type="match status" value="1"/>
</dbReference>
<evidence type="ECO:0000259" key="1">
    <source>
        <dbReference type="PROSITE" id="PS51186"/>
    </source>
</evidence>
<reference evidence="2" key="1">
    <citation type="submission" date="2021-08" db="EMBL/GenBank/DDBJ databases">
        <title>Hoeflea bacterium WL0058 sp. nov., isolated from the sediment.</title>
        <authorList>
            <person name="Wang L."/>
            <person name="Zhang D."/>
        </authorList>
    </citation>
    <scope>NUCLEOTIDE SEQUENCE</scope>
    <source>
        <strain evidence="2">WL0058</strain>
    </source>
</reference>
<accession>A0AAE2ZND4</accession>
<dbReference type="RefSeq" id="WP_220229826.1">
    <property type="nucleotide sequence ID" value="NZ_JAICBX010000003.1"/>
</dbReference>
<dbReference type="InterPro" id="IPR016181">
    <property type="entry name" value="Acyl_CoA_acyltransferase"/>
</dbReference>
<gene>
    <name evidence="2" type="ORF">K1W69_18125</name>
</gene>
<proteinExistence type="predicted"/>
<dbReference type="AlphaFoldDB" id="A0AAE2ZND4"/>
<dbReference type="EMBL" id="JAICBX010000003">
    <property type="protein sequence ID" value="MBW8639119.1"/>
    <property type="molecule type" value="Genomic_DNA"/>
</dbReference>
<dbReference type="PROSITE" id="PS51186">
    <property type="entry name" value="GNAT"/>
    <property type="match status" value="1"/>
</dbReference>
<dbReference type="Proteomes" id="UP001196509">
    <property type="component" value="Unassembled WGS sequence"/>
</dbReference>
<dbReference type="Gene3D" id="3.40.630.30">
    <property type="match status" value="1"/>
</dbReference>
<dbReference type="SUPFAM" id="SSF55729">
    <property type="entry name" value="Acyl-CoA N-acyltransferases (Nat)"/>
    <property type="match status" value="1"/>
</dbReference>
<dbReference type="Pfam" id="PF00583">
    <property type="entry name" value="Acetyltransf_1"/>
    <property type="match status" value="1"/>
</dbReference>
<dbReference type="InterPro" id="IPR053144">
    <property type="entry name" value="Acetyltransferase_Butenolide"/>
</dbReference>
<protein>
    <submittedName>
        <fullName evidence="2">GNAT family N-acetyltransferase</fullName>
    </submittedName>
</protein>
<name>A0AAE2ZND4_9HYPH</name>
<feature type="domain" description="N-acetyltransferase" evidence="1">
    <location>
        <begin position="4"/>
        <end position="134"/>
    </location>
</feature>
<keyword evidence="3" id="KW-1185">Reference proteome</keyword>
<dbReference type="InterPro" id="IPR000182">
    <property type="entry name" value="GNAT_dom"/>
</dbReference>
<evidence type="ECO:0000313" key="2">
    <source>
        <dbReference type="EMBL" id="MBW8639119.1"/>
    </source>
</evidence>
<sequence>MRYAWIEEFEGPRREELYEFYKKEWWTKGRTFSDVAQMLDHSDLTLGCCGENGKLVGFSRVLTDFTFKALIFDVIVHSDFRGYGIGKALIDRIIGHDALSKVNSFELYCPERLIPFYQKLGFNEGTSKLLRFKR</sequence>
<dbReference type="CDD" id="cd04301">
    <property type="entry name" value="NAT_SF"/>
    <property type="match status" value="1"/>
</dbReference>
<comment type="caution">
    <text evidence="2">The sequence shown here is derived from an EMBL/GenBank/DDBJ whole genome shotgun (WGS) entry which is preliminary data.</text>
</comment>